<dbReference type="RefSeq" id="WP_189162660.1">
    <property type="nucleotide sequence ID" value="NZ_BMNT01000009.1"/>
</dbReference>
<reference evidence="1" key="1">
    <citation type="journal article" date="2014" name="Int. J. Syst. Evol. Microbiol.">
        <title>Complete genome sequence of Corynebacterium casei LMG S-19264T (=DSM 44701T), isolated from a smear-ripened cheese.</title>
        <authorList>
            <consortium name="US DOE Joint Genome Institute (JGI-PGF)"/>
            <person name="Walter F."/>
            <person name="Albersmeier A."/>
            <person name="Kalinowski J."/>
            <person name="Ruckert C."/>
        </authorList>
    </citation>
    <scope>NUCLEOTIDE SEQUENCE</scope>
    <source>
        <strain evidence="1">JCM 13064</strain>
    </source>
</reference>
<accession>A0A917QXV2</accession>
<sequence>MADGGRIANPYAGRPANAPLFTAYPQGLIFEQASDVDKKLVGGFEDLEDQPEGWQPKNRSISPMNEYITRIKSQGFNG</sequence>
<name>A0A917QXV2_9ACTN</name>
<reference evidence="1" key="2">
    <citation type="submission" date="2020-09" db="EMBL/GenBank/DDBJ databases">
        <authorList>
            <person name="Sun Q."/>
            <person name="Ohkuma M."/>
        </authorList>
    </citation>
    <scope>NUCLEOTIDE SEQUENCE</scope>
    <source>
        <strain evidence="1">JCM 13064</strain>
    </source>
</reference>
<evidence type="ECO:0000313" key="1">
    <source>
        <dbReference type="EMBL" id="GGK77031.1"/>
    </source>
</evidence>
<protein>
    <submittedName>
        <fullName evidence="1">Uncharacterized protein</fullName>
    </submittedName>
</protein>
<gene>
    <name evidence="1" type="ORF">GCM10007964_19710</name>
</gene>
<organism evidence="1 2">
    <name type="scientific">Sphaerisporangium melleum</name>
    <dbReference type="NCBI Taxonomy" id="321316"/>
    <lineage>
        <taxon>Bacteria</taxon>
        <taxon>Bacillati</taxon>
        <taxon>Actinomycetota</taxon>
        <taxon>Actinomycetes</taxon>
        <taxon>Streptosporangiales</taxon>
        <taxon>Streptosporangiaceae</taxon>
        <taxon>Sphaerisporangium</taxon>
    </lineage>
</organism>
<proteinExistence type="predicted"/>
<dbReference type="EMBL" id="BMNT01000009">
    <property type="protein sequence ID" value="GGK77031.1"/>
    <property type="molecule type" value="Genomic_DNA"/>
</dbReference>
<dbReference type="Proteomes" id="UP000645217">
    <property type="component" value="Unassembled WGS sequence"/>
</dbReference>
<evidence type="ECO:0000313" key="2">
    <source>
        <dbReference type="Proteomes" id="UP000645217"/>
    </source>
</evidence>
<comment type="caution">
    <text evidence="1">The sequence shown here is derived from an EMBL/GenBank/DDBJ whole genome shotgun (WGS) entry which is preliminary data.</text>
</comment>
<keyword evidence="2" id="KW-1185">Reference proteome</keyword>
<dbReference type="AlphaFoldDB" id="A0A917QXV2"/>